<keyword evidence="5 7" id="KW-0520">NAD</keyword>
<evidence type="ECO:0000256" key="9">
    <source>
        <dbReference type="PIRSR" id="PIRSR500134-2"/>
    </source>
</evidence>
<comment type="catalytic activity">
    <reaction evidence="6 7">
        <text>UDP-alpha-D-glucose + 2 NAD(+) + H2O = UDP-alpha-D-glucuronate + 2 NADH + 3 H(+)</text>
        <dbReference type="Rhea" id="RHEA:23596"/>
        <dbReference type="ChEBI" id="CHEBI:15377"/>
        <dbReference type="ChEBI" id="CHEBI:15378"/>
        <dbReference type="ChEBI" id="CHEBI:57540"/>
        <dbReference type="ChEBI" id="CHEBI:57945"/>
        <dbReference type="ChEBI" id="CHEBI:58052"/>
        <dbReference type="ChEBI" id="CHEBI:58885"/>
        <dbReference type="EC" id="1.1.1.22"/>
    </reaction>
</comment>
<evidence type="ECO:0000256" key="10">
    <source>
        <dbReference type="PIRSR" id="PIRSR500134-3"/>
    </source>
</evidence>
<name>A0A7W6PU19_9HYPH</name>
<dbReference type="Pfam" id="PF03720">
    <property type="entry name" value="UDPG_MGDP_dh_C"/>
    <property type="match status" value="1"/>
</dbReference>
<dbReference type="SUPFAM" id="SSF48179">
    <property type="entry name" value="6-phosphogluconate dehydrogenase C-terminal domain-like"/>
    <property type="match status" value="1"/>
</dbReference>
<evidence type="ECO:0000256" key="4">
    <source>
        <dbReference type="ARBA" id="ARBA00023002"/>
    </source>
</evidence>
<feature type="binding site" evidence="10">
    <location>
        <position position="163"/>
    </location>
    <ligand>
        <name>NAD(+)</name>
        <dbReference type="ChEBI" id="CHEBI:57540"/>
    </ligand>
</feature>
<feature type="binding site" evidence="10">
    <location>
        <position position="35"/>
    </location>
    <ligand>
        <name>NAD(+)</name>
        <dbReference type="ChEBI" id="CHEBI:57540"/>
    </ligand>
</feature>
<evidence type="ECO:0000256" key="7">
    <source>
        <dbReference type="PIRNR" id="PIRNR000124"/>
    </source>
</evidence>
<dbReference type="PIRSF" id="PIRSF500134">
    <property type="entry name" value="UDPglc_DH_bac"/>
    <property type="match status" value="1"/>
</dbReference>
<evidence type="ECO:0000256" key="1">
    <source>
        <dbReference type="ARBA" id="ARBA00004701"/>
    </source>
</evidence>
<sequence length="423" mass="45413">MKVAIFGLGYVGFTAMCCIAADGHSVVGFDVSEKKVLGIRAGHPPIIEAGLEEMLQSGLTKGLISAHTKIGNRLADVDLAIVCVGTPSAPDGSHNMTYVAEVSRQIASAVKSARRSTPLVVAYRSTIRPGTIEGLIAPIFRAELGADFDASVEIVYHPEFLREGSAVKDYFDPPKIVVGTADGQPNECLALLNRNIKAPTFVVNYGEAELTKFVDNTWHALKVAFANEVGRVCLQLGLSASKVSEIFLSDTKLNISSYYMRPGGAFGGSCLPKDVRAFQYIAADCGAHTHVVDSLLRSNEAHKYRLYQYAANGLKPGGRVLLVGLAFKANTDDLRESPNIDLARAFLRDGYDLHVFDPAIDATKLVGANLGYAYTQIPTLSKLLVDKATAETTAYDRIVVTNATGKLLDLADKANIVEIAHLP</sequence>
<gene>
    <name evidence="12" type="ORF">GGQ72_004333</name>
</gene>
<proteinExistence type="inferred from homology"/>
<dbReference type="Gene3D" id="1.20.5.170">
    <property type="match status" value="1"/>
</dbReference>
<dbReference type="InterPro" id="IPR036291">
    <property type="entry name" value="NAD(P)-bd_dom_sf"/>
</dbReference>
<comment type="similarity">
    <text evidence="2 7">Belongs to the UDP-glucose/GDP-mannose dehydrogenase family.</text>
</comment>
<dbReference type="Pfam" id="PF00984">
    <property type="entry name" value="UDPG_MGDP_dh"/>
    <property type="match status" value="1"/>
</dbReference>
<feature type="binding site" evidence="9">
    <location>
        <begin position="259"/>
        <end position="263"/>
    </location>
    <ligand>
        <name>substrate</name>
    </ligand>
</feature>
<evidence type="ECO:0000256" key="8">
    <source>
        <dbReference type="PIRSR" id="PIRSR500134-1"/>
    </source>
</evidence>
<dbReference type="AlphaFoldDB" id="A0A7W6PU19"/>
<dbReference type="SMART" id="SM00984">
    <property type="entry name" value="UDPG_MGDP_dh_C"/>
    <property type="match status" value="1"/>
</dbReference>
<feature type="active site" description="Nucleophile" evidence="8">
    <location>
        <position position="270"/>
    </location>
</feature>
<feature type="binding site" evidence="10">
    <location>
        <position position="86"/>
    </location>
    <ligand>
        <name>NAD(+)</name>
        <dbReference type="ChEBI" id="CHEBI:57540"/>
    </ligand>
</feature>
<dbReference type="InterPro" id="IPR001732">
    <property type="entry name" value="UDP-Glc/GDP-Man_DH_N"/>
</dbReference>
<dbReference type="EC" id="1.1.1.22" evidence="3 7"/>
<comment type="pathway">
    <text evidence="1">Nucleotide-sugar biosynthesis; UDP-alpha-D-glucuronate biosynthesis; UDP-alpha-D-glucuronate from UDP-alpha-D-glucose: step 1/1.</text>
</comment>
<evidence type="ECO:0000313" key="12">
    <source>
        <dbReference type="EMBL" id="MBB4145767.1"/>
    </source>
</evidence>
<evidence type="ECO:0000256" key="5">
    <source>
        <dbReference type="ARBA" id="ARBA00023027"/>
    </source>
</evidence>
<feature type="domain" description="UDP-glucose/GDP-mannose dehydrogenase C-terminal" evidence="11">
    <location>
        <begin position="321"/>
        <end position="419"/>
    </location>
</feature>
<protein>
    <recommendedName>
        <fullName evidence="3 7">UDP-glucose 6-dehydrogenase</fullName>
        <ecNumber evidence="3 7">1.1.1.22</ecNumber>
    </recommendedName>
</protein>
<dbReference type="GO" id="GO:0003979">
    <property type="term" value="F:UDP-glucose 6-dehydrogenase activity"/>
    <property type="evidence" value="ECO:0007669"/>
    <property type="project" value="UniProtKB-EC"/>
</dbReference>
<evidence type="ECO:0000256" key="3">
    <source>
        <dbReference type="ARBA" id="ARBA00012954"/>
    </source>
</evidence>
<dbReference type="InterPro" id="IPR014027">
    <property type="entry name" value="UDP-Glc/GDP-Man_DH_C"/>
</dbReference>
<dbReference type="InterPro" id="IPR036220">
    <property type="entry name" value="UDP-Glc/GDP-Man_DH_C_sf"/>
</dbReference>
<dbReference type="InterPro" id="IPR014026">
    <property type="entry name" value="UDP-Glc/GDP-Man_DH_dimer"/>
</dbReference>
<feature type="binding site" evidence="10">
    <location>
        <position position="126"/>
    </location>
    <ligand>
        <name>NAD(+)</name>
        <dbReference type="ChEBI" id="CHEBI:57540"/>
    </ligand>
</feature>
<reference evidence="12 13" key="1">
    <citation type="submission" date="2020-08" db="EMBL/GenBank/DDBJ databases">
        <title>Genomic Encyclopedia of Type Strains, Phase IV (KMG-IV): sequencing the most valuable type-strain genomes for metagenomic binning, comparative biology and taxonomic classification.</title>
        <authorList>
            <person name="Goeker M."/>
        </authorList>
    </citation>
    <scope>NUCLEOTIDE SEQUENCE [LARGE SCALE GENOMIC DNA]</scope>
    <source>
        <strain evidence="12 13">DSM 29514</strain>
    </source>
</reference>
<feature type="binding site" evidence="10">
    <location>
        <position position="273"/>
    </location>
    <ligand>
        <name>NAD(+)</name>
        <dbReference type="ChEBI" id="CHEBI:57540"/>
    </ligand>
</feature>
<dbReference type="SUPFAM" id="SSF51735">
    <property type="entry name" value="NAD(P)-binding Rossmann-fold domains"/>
    <property type="match status" value="1"/>
</dbReference>
<evidence type="ECO:0000256" key="6">
    <source>
        <dbReference type="ARBA" id="ARBA00047473"/>
    </source>
</evidence>
<dbReference type="NCBIfam" id="TIGR03026">
    <property type="entry name" value="NDP-sugDHase"/>
    <property type="match status" value="1"/>
</dbReference>
<feature type="binding site" evidence="9">
    <location>
        <position position="212"/>
    </location>
    <ligand>
        <name>substrate</name>
    </ligand>
</feature>
<dbReference type="InterPro" id="IPR017476">
    <property type="entry name" value="UDP-Glc/GDP-Man"/>
</dbReference>
<dbReference type="PIRSF" id="PIRSF000124">
    <property type="entry name" value="UDPglc_GDPman_dh"/>
    <property type="match status" value="1"/>
</dbReference>
<dbReference type="RefSeq" id="WP_165130500.1">
    <property type="nucleotide sequence ID" value="NZ_CP049248.1"/>
</dbReference>
<dbReference type="UniPathway" id="UPA00038">
    <property type="reaction ID" value="UER00491"/>
</dbReference>
<feature type="binding site" evidence="10">
    <location>
        <position position="30"/>
    </location>
    <ligand>
        <name>NAD(+)</name>
        <dbReference type="ChEBI" id="CHEBI:57540"/>
    </ligand>
</feature>
<dbReference type="GO" id="GO:0051287">
    <property type="term" value="F:NAD binding"/>
    <property type="evidence" value="ECO:0007669"/>
    <property type="project" value="InterPro"/>
</dbReference>
<dbReference type="Pfam" id="PF03721">
    <property type="entry name" value="UDPG_MGDP_dh_N"/>
    <property type="match status" value="1"/>
</dbReference>
<dbReference type="GO" id="GO:0000271">
    <property type="term" value="P:polysaccharide biosynthetic process"/>
    <property type="evidence" value="ECO:0007669"/>
    <property type="project" value="InterPro"/>
</dbReference>
<dbReference type="Gene3D" id="3.40.50.720">
    <property type="entry name" value="NAD(P)-binding Rossmann-like Domain"/>
    <property type="match status" value="2"/>
</dbReference>
<feature type="binding site" evidence="9">
    <location>
        <position position="267"/>
    </location>
    <ligand>
        <name>substrate</name>
    </ligand>
</feature>
<dbReference type="Proteomes" id="UP000519897">
    <property type="component" value="Unassembled WGS sequence"/>
</dbReference>
<dbReference type="InterPro" id="IPR008927">
    <property type="entry name" value="6-PGluconate_DH-like_C_sf"/>
</dbReference>
<feature type="binding site" evidence="10">
    <location>
        <position position="335"/>
    </location>
    <ligand>
        <name>NAD(+)</name>
        <dbReference type="ChEBI" id="CHEBI:57540"/>
    </ligand>
</feature>
<dbReference type="GO" id="GO:0006065">
    <property type="term" value="P:UDP-glucuronate biosynthetic process"/>
    <property type="evidence" value="ECO:0007669"/>
    <property type="project" value="UniProtKB-UniPathway"/>
</dbReference>
<dbReference type="SUPFAM" id="SSF52413">
    <property type="entry name" value="UDP-glucose/GDP-mannose dehydrogenase C-terminal domain"/>
    <property type="match status" value="1"/>
</dbReference>
<dbReference type="PANTHER" id="PTHR43750:SF1">
    <property type="entry name" value="GDP-MANNOSE 6-DEHYDROGENASE"/>
    <property type="match status" value="1"/>
</dbReference>
<comment type="caution">
    <text evidence="12">The sequence shown here is derived from an EMBL/GenBank/DDBJ whole genome shotgun (WGS) entry which is preliminary data.</text>
</comment>
<evidence type="ECO:0000313" key="13">
    <source>
        <dbReference type="Proteomes" id="UP000519897"/>
    </source>
</evidence>
<keyword evidence="4 7" id="KW-0560">Oxidoreductase</keyword>
<evidence type="ECO:0000259" key="11">
    <source>
        <dbReference type="SMART" id="SM00984"/>
    </source>
</evidence>
<dbReference type="EMBL" id="JACIEC010000011">
    <property type="protein sequence ID" value="MBB4145767.1"/>
    <property type="molecule type" value="Genomic_DNA"/>
</dbReference>
<feature type="binding site" evidence="9">
    <location>
        <begin position="160"/>
        <end position="163"/>
    </location>
    <ligand>
        <name>substrate</name>
    </ligand>
</feature>
<dbReference type="PANTHER" id="PTHR43750">
    <property type="entry name" value="UDP-GLUCOSE 6-DEHYDROGENASE TUAD"/>
    <property type="match status" value="1"/>
</dbReference>
<evidence type="ECO:0000256" key="2">
    <source>
        <dbReference type="ARBA" id="ARBA00006601"/>
    </source>
</evidence>
<feature type="binding site" evidence="9">
    <location>
        <position position="328"/>
    </location>
    <ligand>
        <name>substrate</name>
    </ligand>
</feature>
<organism evidence="12 13">
    <name type="scientific">Rhizobium rhizoryzae</name>
    <dbReference type="NCBI Taxonomy" id="451876"/>
    <lineage>
        <taxon>Bacteria</taxon>
        <taxon>Pseudomonadati</taxon>
        <taxon>Pseudomonadota</taxon>
        <taxon>Alphaproteobacteria</taxon>
        <taxon>Hyphomicrobiales</taxon>
        <taxon>Rhizobiaceae</taxon>
        <taxon>Rhizobium/Agrobacterium group</taxon>
        <taxon>Rhizobium</taxon>
    </lineage>
</organism>
<accession>A0A7W6PU19</accession>
<keyword evidence="13" id="KW-1185">Reference proteome</keyword>
<dbReference type="InterPro" id="IPR028357">
    <property type="entry name" value="UDPglc_DH_bac"/>
</dbReference>